<evidence type="ECO:0000313" key="5">
    <source>
        <dbReference type="Proteomes" id="UP001165378"/>
    </source>
</evidence>
<feature type="signal peptide" evidence="3">
    <location>
        <begin position="1"/>
        <end position="31"/>
    </location>
</feature>
<keyword evidence="5" id="KW-1185">Reference proteome</keyword>
<keyword evidence="3" id="KW-0732">Signal</keyword>
<evidence type="ECO:0000256" key="2">
    <source>
        <dbReference type="SAM" id="Phobius"/>
    </source>
</evidence>
<evidence type="ECO:0000256" key="3">
    <source>
        <dbReference type="SAM" id="SignalP"/>
    </source>
</evidence>
<keyword evidence="2" id="KW-0812">Transmembrane</keyword>
<dbReference type="EMBL" id="JAKFHA010000019">
    <property type="protein sequence ID" value="MCF2530951.1"/>
    <property type="molecule type" value="Genomic_DNA"/>
</dbReference>
<keyword evidence="2" id="KW-0472">Membrane</keyword>
<reference evidence="4" key="1">
    <citation type="submission" date="2022-01" db="EMBL/GenBank/DDBJ databases">
        <title>Genome-Based Taxonomic Classification of the Phylum Actinobacteria.</title>
        <authorList>
            <person name="Gao Y."/>
        </authorList>
    </citation>
    <scope>NUCLEOTIDE SEQUENCE</scope>
    <source>
        <strain evidence="4">KLBMP 8922</strain>
    </source>
</reference>
<feature type="chain" id="PRO_5041308056" evidence="3">
    <location>
        <begin position="32"/>
        <end position="287"/>
    </location>
</feature>
<organism evidence="4 5">
    <name type="scientific">Yinghuangia soli</name>
    <dbReference type="NCBI Taxonomy" id="2908204"/>
    <lineage>
        <taxon>Bacteria</taxon>
        <taxon>Bacillati</taxon>
        <taxon>Actinomycetota</taxon>
        <taxon>Actinomycetes</taxon>
        <taxon>Kitasatosporales</taxon>
        <taxon>Streptomycetaceae</taxon>
        <taxon>Yinghuangia</taxon>
    </lineage>
</organism>
<feature type="region of interest" description="Disordered" evidence="1">
    <location>
        <begin position="31"/>
        <end position="59"/>
    </location>
</feature>
<comment type="caution">
    <text evidence="4">The sequence shown here is derived from an EMBL/GenBank/DDBJ whole genome shotgun (WGS) entry which is preliminary data.</text>
</comment>
<dbReference type="RefSeq" id="WP_235055618.1">
    <property type="nucleotide sequence ID" value="NZ_JAKFHA010000019.1"/>
</dbReference>
<accession>A0AA41Q429</accession>
<dbReference type="Proteomes" id="UP001165378">
    <property type="component" value="Unassembled WGS sequence"/>
</dbReference>
<feature type="transmembrane region" description="Helical" evidence="2">
    <location>
        <begin position="258"/>
        <end position="279"/>
    </location>
</feature>
<proteinExistence type="predicted"/>
<protein>
    <submittedName>
        <fullName evidence="4">Peptidase</fullName>
    </submittedName>
</protein>
<evidence type="ECO:0000313" key="4">
    <source>
        <dbReference type="EMBL" id="MCF2530951.1"/>
    </source>
</evidence>
<dbReference type="AlphaFoldDB" id="A0AA41Q429"/>
<name>A0AA41Q429_9ACTN</name>
<gene>
    <name evidence="4" type="ORF">LZ495_27570</name>
</gene>
<evidence type="ECO:0000256" key="1">
    <source>
        <dbReference type="SAM" id="MobiDB-lite"/>
    </source>
</evidence>
<keyword evidence="2" id="KW-1133">Transmembrane helix</keyword>
<sequence length="287" mass="29784">MRESSLFRGKAVRLASALAAAAVLAGTPAVAATSTPSPNATGGSGGSSGAGNSSGTNVLPGTSFLTAGKMEAETSTTATASTGEYMYWSFPALAGQDVSAKVTLTLPGGRTAPTTWRVDVFDGIRRHQPCAIGRPQATAQAADAEVKIDCGPRTIRPWSEAWSADPLPGTYYVRIAATEIQEKDLGLKLKVTLELTADGDGDIGPDAGQDDSLKAPLVPITRGGQVLQPGQAAETRKVTMAGFDTGDDAWLSGTTGRWVWTAAGGVVAMLLGISGFMFARHPRRWFR</sequence>
<feature type="compositionally biased region" description="Low complexity" evidence="1">
    <location>
        <begin position="31"/>
        <end position="41"/>
    </location>
</feature>